<evidence type="ECO:0000313" key="8">
    <source>
        <dbReference type="Proteomes" id="UP000006860"/>
    </source>
</evidence>
<dbReference type="KEGG" id="pbs:Plabr_0944"/>
<evidence type="ECO:0000259" key="6">
    <source>
        <dbReference type="Pfam" id="PF25989"/>
    </source>
</evidence>
<dbReference type="Gene3D" id="2.40.50.100">
    <property type="match status" value="2"/>
</dbReference>
<comment type="similarity">
    <text evidence="1">Belongs to the membrane fusion protein (MFP) (TC 8.A.1) family.</text>
</comment>
<dbReference type="NCBIfam" id="TIGR01730">
    <property type="entry name" value="RND_mfp"/>
    <property type="match status" value="1"/>
</dbReference>
<protein>
    <submittedName>
        <fullName evidence="7">Efflux transporter, RND family, MFP subunit</fullName>
    </submittedName>
</protein>
<evidence type="ECO:0000259" key="4">
    <source>
        <dbReference type="Pfam" id="PF25881"/>
    </source>
</evidence>
<dbReference type="AlphaFoldDB" id="F0SJ23"/>
<sequence length="449" mass="48490">MRTVIGTILLAGLSLTLAGCGGSSSAAVDEATYTPRMRQTEVEVVAARRQKLGANVEFTGNLLPRRVTRIISEVDGVVREVPQVGAKIDVVVDGKAYSERLGISYGQVVTKDDVLVQLETSDEEVALKIAQAKLRKAQADLAQLRTWERPEQITRLTALRDEAKARHDQAVQHSRRVETLHQRNATTLSDLEQSVTDVSTTKATLRAAEAVLAQAKAGPTADEIAVQEALVAQAEAEVEQHQREIEKATIRAPYDGVITAFNVEVGDRVSPGGNPVAEIMDLRYLVAEIAVPEKFVGQVQLNDGATLQAAGAENELPGLVIAVNDMVDPQTRTFNVRVAIDNEQRRFKAGQFSTVRLNFGADDSERLAVPNSALVYVEGEPHVFTVKSERVHATPVQVGLSNDTLTEIASGISEGDVVVVDDPTLLTSDMDVTVKNTHVAQQIVSSTTH</sequence>
<dbReference type="GO" id="GO:0015562">
    <property type="term" value="F:efflux transmembrane transporter activity"/>
    <property type="evidence" value="ECO:0007669"/>
    <property type="project" value="TreeGrafter"/>
</dbReference>
<dbReference type="GO" id="GO:1990281">
    <property type="term" value="C:efflux pump complex"/>
    <property type="evidence" value="ECO:0007669"/>
    <property type="project" value="TreeGrafter"/>
</dbReference>
<dbReference type="STRING" id="756272.Plabr_0944"/>
<dbReference type="EMBL" id="CP002546">
    <property type="protein sequence ID" value="ADY58565.1"/>
    <property type="molecule type" value="Genomic_DNA"/>
</dbReference>
<keyword evidence="8" id="KW-1185">Reference proteome</keyword>
<dbReference type="InterPro" id="IPR059052">
    <property type="entry name" value="HH_YbhG-like"/>
</dbReference>
<dbReference type="PROSITE" id="PS51257">
    <property type="entry name" value="PROKAR_LIPOPROTEIN"/>
    <property type="match status" value="1"/>
</dbReference>
<feature type="domain" description="YknX-like C-terminal permuted SH3-like" evidence="6">
    <location>
        <begin position="367"/>
        <end position="434"/>
    </location>
</feature>
<dbReference type="Pfam" id="PF25954">
    <property type="entry name" value="Beta-barrel_RND_2"/>
    <property type="match status" value="1"/>
</dbReference>
<evidence type="ECO:0000313" key="7">
    <source>
        <dbReference type="EMBL" id="ADY58565.1"/>
    </source>
</evidence>
<dbReference type="PANTHER" id="PTHR30469">
    <property type="entry name" value="MULTIDRUG RESISTANCE PROTEIN MDTA"/>
    <property type="match status" value="1"/>
</dbReference>
<dbReference type="InterPro" id="IPR058792">
    <property type="entry name" value="Beta-barrel_RND_2"/>
</dbReference>
<dbReference type="Pfam" id="PF25881">
    <property type="entry name" value="HH_YBHG"/>
    <property type="match status" value="1"/>
</dbReference>
<dbReference type="RefSeq" id="WP_013627303.1">
    <property type="nucleotide sequence ID" value="NC_015174.1"/>
</dbReference>
<name>F0SJ23_RUBBR</name>
<evidence type="ECO:0000256" key="1">
    <source>
        <dbReference type="ARBA" id="ARBA00009477"/>
    </source>
</evidence>
<dbReference type="eggNOG" id="COG0845">
    <property type="taxonomic scope" value="Bacteria"/>
</dbReference>
<proteinExistence type="inferred from homology"/>
<dbReference type="HOGENOM" id="CLU_018816_1_4_0"/>
<keyword evidence="2" id="KW-0175">Coiled coil</keyword>
<dbReference type="Gene3D" id="2.40.30.170">
    <property type="match status" value="1"/>
</dbReference>
<feature type="coiled-coil region" evidence="2">
    <location>
        <begin position="224"/>
        <end position="251"/>
    </location>
</feature>
<dbReference type="InterPro" id="IPR058637">
    <property type="entry name" value="YknX-like_C"/>
</dbReference>
<evidence type="ECO:0000256" key="2">
    <source>
        <dbReference type="SAM" id="Coils"/>
    </source>
</evidence>
<keyword evidence="3" id="KW-0732">Signal</keyword>
<accession>F0SJ23</accession>
<reference evidence="8" key="1">
    <citation type="submission" date="2011-02" db="EMBL/GenBank/DDBJ databases">
        <title>The complete genome of Planctomyces brasiliensis DSM 5305.</title>
        <authorList>
            <person name="Lucas S."/>
            <person name="Copeland A."/>
            <person name="Lapidus A."/>
            <person name="Bruce D."/>
            <person name="Goodwin L."/>
            <person name="Pitluck S."/>
            <person name="Kyrpides N."/>
            <person name="Mavromatis K."/>
            <person name="Pagani I."/>
            <person name="Ivanova N."/>
            <person name="Ovchinnikova G."/>
            <person name="Lu M."/>
            <person name="Detter J.C."/>
            <person name="Han C."/>
            <person name="Land M."/>
            <person name="Hauser L."/>
            <person name="Markowitz V."/>
            <person name="Cheng J.-F."/>
            <person name="Hugenholtz P."/>
            <person name="Woyke T."/>
            <person name="Wu D."/>
            <person name="Tindall B."/>
            <person name="Pomrenke H.G."/>
            <person name="Brambilla E."/>
            <person name="Klenk H.-P."/>
            <person name="Eisen J.A."/>
        </authorList>
    </citation>
    <scope>NUCLEOTIDE SEQUENCE [LARGE SCALE GENOMIC DNA]</scope>
    <source>
        <strain evidence="8">ATCC 49424 / DSM 5305 / JCM 21570 / NBRC 103401 / IFAM 1448</strain>
    </source>
</reference>
<organism evidence="7 8">
    <name type="scientific">Rubinisphaera brasiliensis (strain ATCC 49424 / DSM 5305 / JCM 21570 / IAM 15109 / NBRC 103401 / IFAM 1448)</name>
    <name type="common">Planctomyces brasiliensis</name>
    <dbReference type="NCBI Taxonomy" id="756272"/>
    <lineage>
        <taxon>Bacteria</taxon>
        <taxon>Pseudomonadati</taxon>
        <taxon>Planctomycetota</taxon>
        <taxon>Planctomycetia</taxon>
        <taxon>Planctomycetales</taxon>
        <taxon>Planctomycetaceae</taxon>
        <taxon>Rubinisphaera</taxon>
    </lineage>
</organism>
<dbReference type="Gene3D" id="2.40.420.20">
    <property type="match status" value="1"/>
</dbReference>
<feature type="signal peptide" evidence="3">
    <location>
        <begin position="1"/>
        <end position="26"/>
    </location>
</feature>
<dbReference type="Gene3D" id="1.10.287.470">
    <property type="entry name" value="Helix hairpin bin"/>
    <property type="match status" value="1"/>
</dbReference>
<feature type="domain" description="YbhG-like alpha-helical hairpin" evidence="4">
    <location>
        <begin position="119"/>
        <end position="245"/>
    </location>
</feature>
<dbReference type="Proteomes" id="UP000006860">
    <property type="component" value="Chromosome"/>
</dbReference>
<evidence type="ECO:0000256" key="3">
    <source>
        <dbReference type="SAM" id="SignalP"/>
    </source>
</evidence>
<dbReference type="InterPro" id="IPR006143">
    <property type="entry name" value="RND_pump_MFP"/>
</dbReference>
<feature type="chain" id="PRO_5003260552" evidence="3">
    <location>
        <begin position="27"/>
        <end position="449"/>
    </location>
</feature>
<dbReference type="Pfam" id="PF25989">
    <property type="entry name" value="YknX_C"/>
    <property type="match status" value="1"/>
</dbReference>
<dbReference type="OrthoDB" id="245220at2"/>
<feature type="domain" description="CusB-like beta-barrel" evidence="5">
    <location>
        <begin position="288"/>
        <end position="358"/>
    </location>
</feature>
<dbReference type="PANTHER" id="PTHR30469:SF15">
    <property type="entry name" value="HLYD FAMILY OF SECRETION PROTEINS"/>
    <property type="match status" value="1"/>
</dbReference>
<evidence type="ECO:0000259" key="5">
    <source>
        <dbReference type="Pfam" id="PF25954"/>
    </source>
</evidence>
<gene>
    <name evidence="7" type="ordered locus">Plabr_0944</name>
</gene>
<dbReference type="SUPFAM" id="SSF111369">
    <property type="entry name" value="HlyD-like secretion proteins"/>
    <property type="match status" value="1"/>
</dbReference>